<keyword evidence="4" id="KW-1185">Reference proteome</keyword>
<keyword evidence="2" id="KW-0732">Signal</keyword>
<protein>
    <submittedName>
        <fullName evidence="3">Uncharacterized protein</fullName>
    </submittedName>
</protein>
<evidence type="ECO:0000313" key="3">
    <source>
        <dbReference type="EMBL" id="EFJ19477.1"/>
    </source>
</evidence>
<feature type="region of interest" description="Disordered" evidence="1">
    <location>
        <begin position="39"/>
        <end position="114"/>
    </location>
</feature>
<dbReference type="Gramene" id="EFJ19477">
    <property type="protein sequence ID" value="EFJ19477"/>
    <property type="gene ID" value="SELMODRAFT_419213"/>
</dbReference>
<feature type="compositionally biased region" description="Basic and acidic residues" evidence="1">
    <location>
        <begin position="54"/>
        <end position="65"/>
    </location>
</feature>
<evidence type="ECO:0000256" key="2">
    <source>
        <dbReference type="SAM" id="SignalP"/>
    </source>
</evidence>
<evidence type="ECO:0000256" key="1">
    <source>
        <dbReference type="SAM" id="MobiDB-lite"/>
    </source>
</evidence>
<dbReference type="HOGENOM" id="CLU_954434_0_0_1"/>
<feature type="chain" id="PRO_5003122483" evidence="2">
    <location>
        <begin position="20"/>
        <end position="292"/>
    </location>
</feature>
<feature type="compositionally biased region" description="Polar residues" evidence="1">
    <location>
        <begin position="40"/>
        <end position="50"/>
    </location>
</feature>
<organism evidence="4">
    <name type="scientific">Selaginella moellendorffii</name>
    <name type="common">Spikemoss</name>
    <dbReference type="NCBI Taxonomy" id="88036"/>
    <lineage>
        <taxon>Eukaryota</taxon>
        <taxon>Viridiplantae</taxon>
        <taxon>Streptophyta</taxon>
        <taxon>Embryophyta</taxon>
        <taxon>Tracheophyta</taxon>
        <taxon>Lycopodiopsida</taxon>
        <taxon>Selaginellales</taxon>
        <taxon>Selaginellaceae</taxon>
        <taxon>Selaginella</taxon>
    </lineage>
</organism>
<feature type="compositionally biased region" description="Low complexity" evidence="1">
    <location>
        <begin position="76"/>
        <end position="88"/>
    </location>
</feature>
<name>D8S876_SELML</name>
<dbReference type="EMBL" id="GL377606">
    <property type="protein sequence ID" value="EFJ19477.1"/>
    <property type="molecule type" value="Genomic_DNA"/>
</dbReference>
<dbReference type="AlphaFoldDB" id="D8S876"/>
<reference evidence="3 4" key="1">
    <citation type="journal article" date="2011" name="Science">
        <title>The Selaginella genome identifies genetic changes associated with the evolution of vascular plants.</title>
        <authorList>
            <person name="Banks J.A."/>
            <person name="Nishiyama T."/>
            <person name="Hasebe M."/>
            <person name="Bowman J.L."/>
            <person name="Gribskov M."/>
            <person name="dePamphilis C."/>
            <person name="Albert V.A."/>
            <person name="Aono N."/>
            <person name="Aoyama T."/>
            <person name="Ambrose B.A."/>
            <person name="Ashton N.W."/>
            <person name="Axtell M.J."/>
            <person name="Barker E."/>
            <person name="Barker M.S."/>
            <person name="Bennetzen J.L."/>
            <person name="Bonawitz N.D."/>
            <person name="Chapple C."/>
            <person name="Cheng C."/>
            <person name="Correa L.G."/>
            <person name="Dacre M."/>
            <person name="DeBarry J."/>
            <person name="Dreyer I."/>
            <person name="Elias M."/>
            <person name="Engstrom E.M."/>
            <person name="Estelle M."/>
            <person name="Feng L."/>
            <person name="Finet C."/>
            <person name="Floyd S.K."/>
            <person name="Frommer W.B."/>
            <person name="Fujita T."/>
            <person name="Gramzow L."/>
            <person name="Gutensohn M."/>
            <person name="Harholt J."/>
            <person name="Hattori M."/>
            <person name="Heyl A."/>
            <person name="Hirai T."/>
            <person name="Hiwatashi Y."/>
            <person name="Ishikawa M."/>
            <person name="Iwata M."/>
            <person name="Karol K.G."/>
            <person name="Koehler B."/>
            <person name="Kolukisaoglu U."/>
            <person name="Kubo M."/>
            <person name="Kurata T."/>
            <person name="Lalonde S."/>
            <person name="Li K."/>
            <person name="Li Y."/>
            <person name="Litt A."/>
            <person name="Lyons E."/>
            <person name="Manning G."/>
            <person name="Maruyama T."/>
            <person name="Michael T.P."/>
            <person name="Mikami K."/>
            <person name="Miyazaki S."/>
            <person name="Morinaga S."/>
            <person name="Murata T."/>
            <person name="Mueller-Roeber B."/>
            <person name="Nelson D.R."/>
            <person name="Obara M."/>
            <person name="Oguri Y."/>
            <person name="Olmstead R.G."/>
            <person name="Onodera N."/>
            <person name="Petersen B.L."/>
            <person name="Pils B."/>
            <person name="Prigge M."/>
            <person name="Rensing S.A."/>
            <person name="Riano-Pachon D.M."/>
            <person name="Roberts A.W."/>
            <person name="Sato Y."/>
            <person name="Scheller H.V."/>
            <person name="Schulz B."/>
            <person name="Schulz C."/>
            <person name="Shakirov E.V."/>
            <person name="Shibagaki N."/>
            <person name="Shinohara N."/>
            <person name="Shippen D.E."/>
            <person name="Soerensen I."/>
            <person name="Sotooka R."/>
            <person name="Sugimoto N."/>
            <person name="Sugita M."/>
            <person name="Sumikawa N."/>
            <person name="Tanurdzic M."/>
            <person name="Theissen G."/>
            <person name="Ulvskov P."/>
            <person name="Wakazuki S."/>
            <person name="Weng J.K."/>
            <person name="Willats W.W."/>
            <person name="Wipf D."/>
            <person name="Wolf P.G."/>
            <person name="Yang L."/>
            <person name="Zimmer A.D."/>
            <person name="Zhu Q."/>
            <person name="Mitros T."/>
            <person name="Hellsten U."/>
            <person name="Loque D."/>
            <person name="Otillar R."/>
            <person name="Salamov A."/>
            <person name="Schmutz J."/>
            <person name="Shapiro H."/>
            <person name="Lindquist E."/>
            <person name="Lucas S."/>
            <person name="Rokhsar D."/>
            <person name="Grigoriev I.V."/>
        </authorList>
    </citation>
    <scope>NUCLEOTIDE SEQUENCE [LARGE SCALE GENOMIC DNA]</scope>
</reference>
<proteinExistence type="predicted"/>
<gene>
    <name evidence="3" type="ORF">SELMODRAFT_419213</name>
</gene>
<accession>D8S876</accession>
<feature type="compositionally biased region" description="Basic and acidic residues" evidence="1">
    <location>
        <begin position="92"/>
        <end position="114"/>
    </location>
</feature>
<evidence type="ECO:0000313" key="4">
    <source>
        <dbReference type="Proteomes" id="UP000001514"/>
    </source>
</evidence>
<dbReference type="KEGG" id="smo:SELMODRAFT_419213"/>
<feature type="signal peptide" evidence="2">
    <location>
        <begin position="1"/>
        <end position="19"/>
    </location>
</feature>
<feature type="region of interest" description="Disordered" evidence="1">
    <location>
        <begin position="236"/>
        <end position="255"/>
    </location>
</feature>
<sequence>MKAALVLFLVLAFATLQIAVSSSSLGRRELLSVDDGVADQDSSMVESESTMHPLEMDGDHDHEDGVYGQSKHKRSNNNNNNINININICRKKSMDHEDSKHKDKEDEKKGSFKSSSREDLLKTLQLWHINAKARSCMQYLACRHWCWPPVLQKNSSSYTFGSYDLSTESFKALVLETSAFSSVSSSLLKAYPRTFRVESNSVPTRQESASPMLIVTHTVVFADWVHLTLECGQRNTSQSDEFRNGGPLKQNLRSHAGPTALSVRKAGHAHHKTEAAAKLNVSDGIASWVNVV</sequence>
<dbReference type="Proteomes" id="UP000001514">
    <property type="component" value="Unassembled WGS sequence"/>
</dbReference>
<dbReference type="InParanoid" id="D8S876"/>